<evidence type="ECO:0000313" key="2">
    <source>
        <dbReference type="Proteomes" id="UP000433493"/>
    </source>
</evidence>
<proteinExistence type="predicted"/>
<sequence length="71" mass="7768">MFNPTVLGFLTFFARKSITTRGNALMCGQEFSLMPGKHCPDVQASILASSTPLHGLEPQLQNRFTKSAVAR</sequence>
<accession>A0A7J5B7I6</accession>
<evidence type="ECO:0000313" key="1">
    <source>
        <dbReference type="EMBL" id="KAB1640961.1"/>
    </source>
</evidence>
<organism evidence="1 2">
    <name type="scientific">Gulosibacter chungangensis</name>
    <dbReference type="NCBI Taxonomy" id="979746"/>
    <lineage>
        <taxon>Bacteria</taxon>
        <taxon>Bacillati</taxon>
        <taxon>Actinomycetota</taxon>
        <taxon>Actinomycetes</taxon>
        <taxon>Micrococcales</taxon>
        <taxon>Microbacteriaceae</taxon>
        <taxon>Gulosibacter</taxon>
    </lineage>
</organism>
<keyword evidence="2" id="KW-1185">Reference proteome</keyword>
<reference evidence="1 2" key="1">
    <citation type="submission" date="2019-09" db="EMBL/GenBank/DDBJ databases">
        <title>Phylogeny of genus Pseudoclavibacter and closely related genus.</title>
        <authorList>
            <person name="Li Y."/>
        </authorList>
    </citation>
    <scope>NUCLEOTIDE SEQUENCE [LARGE SCALE GENOMIC DNA]</scope>
    <source>
        <strain evidence="1 2">KCTC 13959</strain>
    </source>
</reference>
<name>A0A7J5B7I6_9MICO</name>
<gene>
    <name evidence="1" type="ORF">F8O05_13670</name>
</gene>
<dbReference type="RefSeq" id="WP_158053308.1">
    <property type="nucleotide sequence ID" value="NZ_WBKB01000011.1"/>
</dbReference>
<dbReference type="AlphaFoldDB" id="A0A7J5B7I6"/>
<dbReference type="Proteomes" id="UP000433493">
    <property type="component" value="Unassembled WGS sequence"/>
</dbReference>
<protein>
    <submittedName>
        <fullName evidence="1">Uncharacterized protein</fullName>
    </submittedName>
</protein>
<dbReference type="EMBL" id="WBKB01000011">
    <property type="protein sequence ID" value="KAB1640961.1"/>
    <property type="molecule type" value="Genomic_DNA"/>
</dbReference>
<comment type="caution">
    <text evidence="1">The sequence shown here is derived from an EMBL/GenBank/DDBJ whole genome shotgun (WGS) entry which is preliminary data.</text>
</comment>